<keyword evidence="4" id="KW-0804">Transcription</keyword>
<keyword evidence="2" id="KW-0805">Transcription regulation</keyword>
<keyword evidence="8" id="KW-1185">Reference proteome</keyword>
<evidence type="ECO:0000256" key="1">
    <source>
        <dbReference type="ARBA" id="ARBA00009437"/>
    </source>
</evidence>
<dbReference type="PANTHER" id="PTHR30419">
    <property type="entry name" value="HTH-TYPE TRANSCRIPTIONAL REGULATOR YBHD"/>
    <property type="match status" value="1"/>
</dbReference>
<evidence type="ECO:0000256" key="5">
    <source>
        <dbReference type="SAM" id="MobiDB-lite"/>
    </source>
</evidence>
<dbReference type="SUPFAM" id="SSF53850">
    <property type="entry name" value="Periplasmic binding protein-like II"/>
    <property type="match status" value="1"/>
</dbReference>
<accession>A0A511AZT4</accession>
<dbReference type="RefSeq" id="WP_146795747.1">
    <property type="nucleotide sequence ID" value="NZ_BARC01000003.1"/>
</dbReference>
<reference evidence="7 8" key="1">
    <citation type="submission" date="2019-07" db="EMBL/GenBank/DDBJ databases">
        <title>Whole genome shotgun sequence of Gluconobacter wancherniae NBRC 103581.</title>
        <authorList>
            <person name="Hosoyama A."/>
            <person name="Uohara A."/>
            <person name="Ohji S."/>
            <person name="Ichikawa N."/>
        </authorList>
    </citation>
    <scope>NUCLEOTIDE SEQUENCE [LARGE SCALE GENOMIC DNA]</scope>
    <source>
        <strain evidence="7 8">NBRC 103581</strain>
    </source>
</reference>
<evidence type="ECO:0000256" key="2">
    <source>
        <dbReference type="ARBA" id="ARBA00023015"/>
    </source>
</evidence>
<name>A0A511AZT4_9PROT</name>
<dbReference type="Gene3D" id="3.40.190.290">
    <property type="match status" value="1"/>
</dbReference>
<proteinExistence type="inferred from homology"/>
<dbReference type="Pfam" id="PF03466">
    <property type="entry name" value="LysR_substrate"/>
    <property type="match status" value="1"/>
</dbReference>
<evidence type="ECO:0000313" key="7">
    <source>
        <dbReference type="EMBL" id="GEK93715.1"/>
    </source>
</evidence>
<organism evidence="7 8">
    <name type="scientific">Gluconobacter wancherniae NBRC 103581</name>
    <dbReference type="NCBI Taxonomy" id="656744"/>
    <lineage>
        <taxon>Bacteria</taxon>
        <taxon>Pseudomonadati</taxon>
        <taxon>Pseudomonadota</taxon>
        <taxon>Alphaproteobacteria</taxon>
        <taxon>Acetobacterales</taxon>
        <taxon>Acetobacteraceae</taxon>
        <taxon>Gluconobacter</taxon>
    </lineage>
</organism>
<dbReference type="GO" id="GO:0005829">
    <property type="term" value="C:cytosol"/>
    <property type="evidence" value="ECO:0007669"/>
    <property type="project" value="TreeGrafter"/>
</dbReference>
<dbReference type="SUPFAM" id="SSF46785">
    <property type="entry name" value="Winged helix' DNA-binding domain"/>
    <property type="match status" value="1"/>
</dbReference>
<feature type="region of interest" description="Disordered" evidence="5">
    <location>
        <begin position="299"/>
        <end position="322"/>
    </location>
</feature>
<evidence type="ECO:0000313" key="8">
    <source>
        <dbReference type="Proteomes" id="UP000321230"/>
    </source>
</evidence>
<feature type="compositionally biased region" description="Polar residues" evidence="5">
    <location>
        <begin position="309"/>
        <end position="322"/>
    </location>
</feature>
<evidence type="ECO:0000256" key="4">
    <source>
        <dbReference type="ARBA" id="ARBA00023163"/>
    </source>
</evidence>
<dbReference type="InterPro" id="IPR036390">
    <property type="entry name" value="WH_DNA-bd_sf"/>
</dbReference>
<evidence type="ECO:0000256" key="3">
    <source>
        <dbReference type="ARBA" id="ARBA00023125"/>
    </source>
</evidence>
<comment type="caution">
    <text evidence="7">The sequence shown here is derived from an EMBL/GenBank/DDBJ whole genome shotgun (WGS) entry which is preliminary data.</text>
</comment>
<protein>
    <submittedName>
        <fullName evidence="7">LysR family transcriptional regulator</fullName>
    </submittedName>
</protein>
<dbReference type="PROSITE" id="PS50931">
    <property type="entry name" value="HTH_LYSR"/>
    <property type="match status" value="1"/>
</dbReference>
<dbReference type="AlphaFoldDB" id="A0A511AZT4"/>
<dbReference type="EMBL" id="BJUZ01000002">
    <property type="protein sequence ID" value="GEK93715.1"/>
    <property type="molecule type" value="Genomic_DNA"/>
</dbReference>
<dbReference type="InterPro" id="IPR005119">
    <property type="entry name" value="LysR_subst-bd"/>
</dbReference>
<dbReference type="Proteomes" id="UP000321230">
    <property type="component" value="Unassembled WGS sequence"/>
</dbReference>
<dbReference type="OrthoDB" id="5297263at2"/>
<dbReference type="InterPro" id="IPR036388">
    <property type="entry name" value="WH-like_DNA-bd_sf"/>
</dbReference>
<dbReference type="Gene3D" id="1.10.10.10">
    <property type="entry name" value="Winged helix-like DNA-binding domain superfamily/Winged helix DNA-binding domain"/>
    <property type="match status" value="1"/>
</dbReference>
<sequence>MPVFSRFLRYFMAVARLGSIRKASEHLHIAASAIDRQILQGESMLGTPLFERLPTGLRLTAAGELLYASSKKWSRDHEHLKVQIEDMRGLRRGQVDIALPDALTRGFLPVLLRELQQSHPGISVRLHVLENHDISRCLIDGEADLALLLNPTHAREILVRTHVDFPLGFVCRPDHPIAGRKTLRFSMCAELPMVMPELPLALRRQIEVLEIETGVTIRSVVSADNIQMIKSLVMEGMGVGILSFLDAIEEIRRGELAFVPISNRTLAPLRLALCVDRSRQLSAATRLVIAEIEKSFLKPPRELAPGGSSLENGQTEGDASLR</sequence>
<dbReference type="PANTHER" id="PTHR30419:SF8">
    <property type="entry name" value="NITROGEN ASSIMILATION TRANSCRIPTIONAL ACTIVATOR-RELATED"/>
    <property type="match status" value="1"/>
</dbReference>
<dbReference type="InterPro" id="IPR000847">
    <property type="entry name" value="LysR_HTH_N"/>
</dbReference>
<dbReference type="Pfam" id="PF00126">
    <property type="entry name" value="HTH_1"/>
    <property type="match status" value="1"/>
</dbReference>
<comment type="similarity">
    <text evidence="1">Belongs to the LysR transcriptional regulatory family.</text>
</comment>
<keyword evidence="3" id="KW-0238">DNA-binding</keyword>
<dbReference type="GO" id="GO:0003677">
    <property type="term" value="F:DNA binding"/>
    <property type="evidence" value="ECO:0007669"/>
    <property type="project" value="UniProtKB-KW"/>
</dbReference>
<dbReference type="InterPro" id="IPR050950">
    <property type="entry name" value="HTH-type_LysR_regulators"/>
</dbReference>
<gene>
    <name evidence="7" type="ORF">GWA01_14850</name>
</gene>
<feature type="domain" description="HTH lysR-type" evidence="6">
    <location>
        <begin position="8"/>
        <end position="60"/>
    </location>
</feature>
<dbReference type="GO" id="GO:0003700">
    <property type="term" value="F:DNA-binding transcription factor activity"/>
    <property type="evidence" value="ECO:0007669"/>
    <property type="project" value="InterPro"/>
</dbReference>
<evidence type="ECO:0000259" key="6">
    <source>
        <dbReference type="PROSITE" id="PS50931"/>
    </source>
</evidence>